<dbReference type="GO" id="GO:0045454">
    <property type="term" value="P:cell redox homeostasis"/>
    <property type="evidence" value="ECO:0007669"/>
    <property type="project" value="TreeGrafter"/>
</dbReference>
<feature type="chain" id="PRO_5028986234" evidence="1">
    <location>
        <begin position="21"/>
        <end position="149"/>
    </location>
</feature>
<protein>
    <submittedName>
        <fullName evidence="3">Sugar transporter</fullName>
    </submittedName>
</protein>
<accession>A0A7D4UM59</accession>
<gene>
    <name evidence="3" type="ORF">HQ865_23505</name>
</gene>
<dbReference type="Gene3D" id="2.60.40.1250">
    <property type="entry name" value="Thiol:disulfide interchange protein DsbD, N-terminal domain"/>
    <property type="match status" value="1"/>
</dbReference>
<name>A0A7D4UM59_9SPHI</name>
<feature type="signal peptide" evidence="1">
    <location>
        <begin position="1"/>
        <end position="20"/>
    </location>
</feature>
<keyword evidence="3" id="KW-0762">Sugar transport</keyword>
<dbReference type="PANTHER" id="PTHR32234">
    <property type="entry name" value="THIOL:DISULFIDE INTERCHANGE PROTEIN DSBD"/>
    <property type="match status" value="1"/>
</dbReference>
<dbReference type="EMBL" id="CP054139">
    <property type="protein sequence ID" value="QKJ32602.1"/>
    <property type="molecule type" value="Genomic_DNA"/>
</dbReference>
<feature type="domain" description="Thiol:disulfide interchange protein DsbD N-terminal" evidence="2">
    <location>
        <begin position="36"/>
        <end position="145"/>
    </location>
</feature>
<dbReference type="Proteomes" id="UP000505355">
    <property type="component" value="Chromosome"/>
</dbReference>
<dbReference type="GO" id="GO:0015035">
    <property type="term" value="F:protein-disulfide reductase activity"/>
    <property type="evidence" value="ECO:0007669"/>
    <property type="project" value="TreeGrafter"/>
</dbReference>
<dbReference type="PANTHER" id="PTHR32234:SF0">
    <property type="entry name" value="THIOL:DISULFIDE INTERCHANGE PROTEIN DSBD"/>
    <property type="match status" value="1"/>
</dbReference>
<keyword evidence="1" id="KW-0732">Signal</keyword>
<evidence type="ECO:0000313" key="4">
    <source>
        <dbReference type="Proteomes" id="UP000505355"/>
    </source>
</evidence>
<dbReference type="InterPro" id="IPR028250">
    <property type="entry name" value="DsbDN"/>
</dbReference>
<evidence type="ECO:0000256" key="1">
    <source>
        <dbReference type="SAM" id="SignalP"/>
    </source>
</evidence>
<evidence type="ECO:0000313" key="3">
    <source>
        <dbReference type="EMBL" id="QKJ32602.1"/>
    </source>
</evidence>
<keyword evidence="4" id="KW-1185">Reference proteome</keyword>
<dbReference type="KEGG" id="mmab:HQ865_23505"/>
<dbReference type="AlphaFoldDB" id="A0A7D4UM59"/>
<evidence type="ECO:0000259" key="2">
    <source>
        <dbReference type="Pfam" id="PF11412"/>
    </source>
</evidence>
<dbReference type="InterPro" id="IPR036929">
    <property type="entry name" value="DsbDN_sf"/>
</dbReference>
<organism evidence="3 4">
    <name type="scientific">Mucilaginibacter mali</name>
    <dbReference type="NCBI Taxonomy" id="2740462"/>
    <lineage>
        <taxon>Bacteria</taxon>
        <taxon>Pseudomonadati</taxon>
        <taxon>Bacteroidota</taxon>
        <taxon>Sphingobacteriia</taxon>
        <taxon>Sphingobacteriales</taxon>
        <taxon>Sphingobacteriaceae</taxon>
        <taxon>Mucilaginibacter</taxon>
    </lineage>
</organism>
<dbReference type="RefSeq" id="WP_173417251.1">
    <property type="nucleotide sequence ID" value="NZ_CP054139.1"/>
</dbReference>
<proteinExistence type="predicted"/>
<reference evidence="3 4" key="1">
    <citation type="submission" date="2020-05" db="EMBL/GenBank/DDBJ databases">
        <title>Mucilaginibacter mali sp. nov.</title>
        <authorList>
            <person name="Kim H.S."/>
            <person name="Lee K.C."/>
            <person name="Suh M.K."/>
            <person name="Kim J.-S."/>
            <person name="Han K.-I."/>
            <person name="Eom M.K."/>
            <person name="Shin Y.K."/>
            <person name="Lee J.-S."/>
        </authorList>
    </citation>
    <scope>NUCLEOTIDE SEQUENCE [LARGE SCALE GENOMIC DNA]</scope>
    <source>
        <strain evidence="3 4">G2-14</strain>
    </source>
</reference>
<sequence length="149" mass="16677">MKKTLKIFIVLALFAIKAKAQILTPVNWSYAAKKTSATEAVVFLKANIDEGWHVYSQFVKEGGPIKTTFTFTASPEYTLVGKTIEPKPIVRMEKVFGMDVAFFEGSAIFQQKIKLKKGQTTVKGSLEYMTCNDKQCLPPTTEEFSIPIK</sequence>
<keyword evidence="3" id="KW-0813">Transport</keyword>
<dbReference type="Pfam" id="PF11412">
    <property type="entry name" value="DsbD_N"/>
    <property type="match status" value="1"/>
</dbReference>